<feature type="region of interest" description="Disordered" evidence="1">
    <location>
        <begin position="87"/>
        <end position="113"/>
    </location>
</feature>
<organism evidence="2 3">
    <name type="scientific">Sphingopyxis macrogoltabida</name>
    <name type="common">Sphingomonas macrogoltabidus</name>
    <dbReference type="NCBI Taxonomy" id="33050"/>
    <lineage>
        <taxon>Bacteria</taxon>
        <taxon>Pseudomonadati</taxon>
        <taxon>Pseudomonadota</taxon>
        <taxon>Alphaproteobacteria</taxon>
        <taxon>Sphingomonadales</taxon>
        <taxon>Sphingomonadaceae</taxon>
        <taxon>Sphingopyxis</taxon>
    </lineage>
</organism>
<evidence type="ECO:0000313" key="3">
    <source>
        <dbReference type="Proteomes" id="UP000076088"/>
    </source>
</evidence>
<dbReference type="RefSeq" id="WP_054726308.1">
    <property type="nucleotide sequence ID" value="NZ_CP009429.1"/>
</dbReference>
<evidence type="ECO:0008006" key="4">
    <source>
        <dbReference type="Google" id="ProtNLM"/>
    </source>
</evidence>
<dbReference type="AlphaFoldDB" id="A0AAC8Z0V4"/>
<keyword evidence="3" id="KW-1185">Reference proteome</keyword>
<evidence type="ECO:0000313" key="2">
    <source>
        <dbReference type="EMBL" id="AMU89895.1"/>
    </source>
</evidence>
<reference evidence="2 3" key="2">
    <citation type="journal article" date="2016" name="Genome Announc.">
        <title>Complete Genome Sequence of Sphingopyxis macrogoltabida Strain 203N (NBRC 111659), a Polyethylene Glycol Degrader.</title>
        <authorList>
            <person name="Ohtsubo Y."/>
            <person name="Nonoyama S."/>
            <person name="Nagata Y."/>
            <person name="Numata M."/>
            <person name="Tsuchikane K."/>
            <person name="Hosoyama A."/>
            <person name="Yamazoe A."/>
            <person name="Tsuda M."/>
            <person name="Fujita N."/>
            <person name="Kawai F."/>
        </authorList>
    </citation>
    <scope>NUCLEOTIDE SEQUENCE [LARGE SCALE GENOMIC DNA]</scope>
    <source>
        <strain evidence="2 3">203N</strain>
    </source>
</reference>
<evidence type="ECO:0000256" key="1">
    <source>
        <dbReference type="SAM" id="MobiDB-lite"/>
    </source>
</evidence>
<dbReference type="EMBL" id="CP013344">
    <property type="protein sequence ID" value="AMU89895.1"/>
    <property type="molecule type" value="Genomic_DNA"/>
</dbReference>
<name>A0AAC8Z0V4_SPHMC</name>
<accession>A0AAC8Z0V4</accession>
<feature type="compositionally biased region" description="Pro residues" evidence="1">
    <location>
        <begin position="103"/>
        <end position="113"/>
    </location>
</feature>
<dbReference type="KEGG" id="smaz:LH19_07130"/>
<proteinExistence type="predicted"/>
<sequence>MNDELQSLIDKLEPRLRDAFLAAIRDLRNGIDMPALEAALRAGDIDRAVAALNIENSAFSSYLIERQAGYADAGAAVSEQITKRRAALPKRETTDLPSISSPLIPPTDEPPHPPTLAAPGGGNVNFRFDMSNPRAAEKIRSEAASRVVGYVSEQVDTARKVIADGFARGEGPTTIATDIAGRVNPLSGRREGGIIGLSDPQAGYVENMRRRLQSGDADEMMKVLGRFDKQGKWVPGSGMTLRDRRFDPAIKKAITAVAAGKPNPLSDDKISEMVAKYSDRLVARRAEDIARTETAQGVMSARAEAYQQALDKEGLPAEAVEKTWRHYGDPENARDTHEAIDGKTVTGINAPFFLPDGSVMLHSHDPAGGVKNNANCRCGTDFFLNFAYGLT</sequence>
<reference evidence="3" key="1">
    <citation type="submission" date="2015-11" db="EMBL/GenBank/DDBJ databases">
        <title>Complete genome sequence of a polyethylene-glycol degrader Sphingopyxis macrogoltabida 203N (NBRC 111659).</title>
        <authorList>
            <person name="Yoshiyuki O."/>
            <person name="Shouta N."/>
            <person name="Nagata Y."/>
            <person name="Numata M."/>
            <person name="Tsuchikane K."/>
            <person name="Hosoyama A."/>
            <person name="Yamazoe A."/>
            <person name="Tsuda M."/>
            <person name="Fujita N."/>
            <person name="Kawai F."/>
        </authorList>
    </citation>
    <scope>NUCLEOTIDE SEQUENCE [LARGE SCALE GENOMIC DNA]</scope>
    <source>
        <strain evidence="3">203N</strain>
    </source>
</reference>
<dbReference type="Proteomes" id="UP000076088">
    <property type="component" value="Chromosome"/>
</dbReference>
<protein>
    <recommendedName>
        <fullName evidence="4">Phage head morphogenesis domain-containing protein</fullName>
    </recommendedName>
</protein>
<gene>
    <name evidence="2" type="ORF">ATM17_12700</name>
</gene>